<evidence type="ECO:0000313" key="4">
    <source>
        <dbReference type="Proteomes" id="UP000548326"/>
    </source>
</evidence>
<organism evidence="2 4">
    <name type="scientific">Mucilaginibacter lappiensis</name>
    <dbReference type="NCBI Taxonomy" id="354630"/>
    <lineage>
        <taxon>Bacteria</taxon>
        <taxon>Pseudomonadati</taxon>
        <taxon>Bacteroidota</taxon>
        <taxon>Sphingobacteriia</taxon>
        <taxon>Sphingobacteriales</taxon>
        <taxon>Sphingobacteriaceae</taxon>
        <taxon>Mucilaginibacter</taxon>
    </lineage>
</organism>
<evidence type="ECO:0000313" key="1">
    <source>
        <dbReference type="EMBL" id="MBB6111019.1"/>
    </source>
</evidence>
<protein>
    <submittedName>
        <fullName evidence="2">Uncharacterized protein</fullName>
    </submittedName>
</protein>
<dbReference type="Proteomes" id="UP000541583">
    <property type="component" value="Unassembled WGS sequence"/>
</dbReference>
<name>A0A1N7CUX2_9SPHI</name>
<comment type="caution">
    <text evidence="2">The sequence shown here is derived from an EMBL/GenBank/DDBJ whole genome shotgun (WGS) entry which is preliminary data.</text>
</comment>
<keyword evidence="3" id="KW-1185">Reference proteome</keyword>
<accession>A0A1N7CUX2</accession>
<sequence>MDGNLVIMRYYFTEAAVRSLKMTLKKQNIK</sequence>
<gene>
    <name evidence="2" type="ORF">HDF22_002978</name>
    <name evidence="1" type="ORF">HDF23_003786</name>
</gene>
<dbReference type="AlphaFoldDB" id="A0A1N7CUX2"/>
<evidence type="ECO:0000313" key="3">
    <source>
        <dbReference type="Proteomes" id="UP000541583"/>
    </source>
</evidence>
<dbReference type="Proteomes" id="UP000548326">
    <property type="component" value="Unassembled WGS sequence"/>
</dbReference>
<evidence type="ECO:0000313" key="2">
    <source>
        <dbReference type="EMBL" id="MBB6128855.1"/>
    </source>
</evidence>
<reference evidence="3 4" key="1">
    <citation type="submission" date="2020-08" db="EMBL/GenBank/DDBJ databases">
        <title>Genomic Encyclopedia of Type Strains, Phase IV (KMG-V): Genome sequencing to study the core and pangenomes of soil and plant-associated prokaryotes.</title>
        <authorList>
            <person name="Whitman W."/>
        </authorList>
    </citation>
    <scope>NUCLEOTIDE SEQUENCE [LARGE SCALE GENOMIC DNA]</scope>
    <source>
        <strain evidence="1 3">ANJLi2</strain>
        <strain evidence="2 4">MP601</strain>
    </source>
</reference>
<dbReference type="EMBL" id="JACHCB010000010">
    <property type="protein sequence ID" value="MBB6111019.1"/>
    <property type="molecule type" value="Genomic_DNA"/>
</dbReference>
<dbReference type="EMBL" id="JACHCA010000007">
    <property type="protein sequence ID" value="MBB6128855.1"/>
    <property type="molecule type" value="Genomic_DNA"/>
</dbReference>
<proteinExistence type="predicted"/>